<dbReference type="RefSeq" id="XP_007708678.1">
    <property type="nucleotide sequence ID" value="XM_007710488.1"/>
</dbReference>
<reference evidence="1 2" key="1">
    <citation type="journal article" date="2013" name="PLoS Genet.">
        <title>Comparative genome structure, secondary metabolite, and effector coding capacity across Cochliobolus pathogens.</title>
        <authorList>
            <person name="Condon B.J."/>
            <person name="Leng Y."/>
            <person name="Wu D."/>
            <person name="Bushley K.E."/>
            <person name="Ohm R.A."/>
            <person name="Otillar R."/>
            <person name="Martin J."/>
            <person name="Schackwitz W."/>
            <person name="Grimwood J."/>
            <person name="MohdZainudin N."/>
            <person name="Xue C."/>
            <person name="Wang R."/>
            <person name="Manning V.A."/>
            <person name="Dhillon B."/>
            <person name="Tu Z.J."/>
            <person name="Steffenson B.J."/>
            <person name="Salamov A."/>
            <person name="Sun H."/>
            <person name="Lowry S."/>
            <person name="LaButti K."/>
            <person name="Han J."/>
            <person name="Copeland A."/>
            <person name="Lindquist E."/>
            <person name="Barry K."/>
            <person name="Schmutz J."/>
            <person name="Baker S.E."/>
            <person name="Ciuffetti L.M."/>
            <person name="Grigoriev I.V."/>
            <person name="Zhong S."/>
            <person name="Turgeon B.G."/>
        </authorList>
    </citation>
    <scope>NUCLEOTIDE SEQUENCE [LARGE SCALE GENOMIC DNA]</scope>
    <source>
        <strain evidence="1 2">26-R-13</strain>
    </source>
</reference>
<evidence type="ECO:0000313" key="2">
    <source>
        <dbReference type="Proteomes" id="UP000053841"/>
    </source>
</evidence>
<proteinExistence type="predicted"/>
<accession>W6YBW6</accession>
<dbReference type="KEGG" id="bze:COCCADRAFT_86580"/>
<dbReference type="OrthoDB" id="10388136at2759"/>
<dbReference type="Proteomes" id="UP000053841">
    <property type="component" value="Unassembled WGS sequence"/>
</dbReference>
<keyword evidence="2" id="KW-1185">Reference proteome</keyword>
<dbReference type="AlphaFoldDB" id="W6YBW6"/>
<name>W6YBW6_COCC2</name>
<feature type="non-terminal residue" evidence="1">
    <location>
        <position position="1"/>
    </location>
</feature>
<protein>
    <submittedName>
        <fullName evidence="1">Uncharacterized protein</fullName>
    </submittedName>
</protein>
<organism evidence="1 2">
    <name type="scientific">Cochliobolus carbonum (strain 26-R-13)</name>
    <name type="common">Maize leaf spot fungus</name>
    <name type="synonym">Bipolaris zeicola</name>
    <dbReference type="NCBI Taxonomy" id="930089"/>
    <lineage>
        <taxon>Eukaryota</taxon>
        <taxon>Fungi</taxon>
        <taxon>Dikarya</taxon>
        <taxon>Ascomycota</taxon>
        <taxon>Pezizomycotina</taxon>
        <taxon>Dothideomycetes</taxon>
        <taxon>Pleosporomycetidae</taxon>
        <taxon>Pleosporales</taxon>
        <taxon>Pleosporineae</taxon>
        <taxon>Pleosporaceae</taxon>
        <taxon>Bipolaris</taxon>
    </lineage>
</organism>
<dbReference type="EMBL" id="KI964555">
    <property type="protein sequence ID" value="EUC37022.1"/>
    <property type="molecule type" value="Genomic_DNA"/>
</dbReference>
<sequence length="150" mass="16162">YSITPSFVVRFDSTPPKATLAPSGIHQAVLRSASVCAGSDPLFATVAIHHPGRNRCRQRLYSNPRCNVPRVESRRQAARPPSAVHHCLPTAEQLWLRTSTSVSGLGFDITQNDSLLDLHPSIMCCRGAAMLMHSLSSGAALTVAFASLLQ</sequence>
<dbReference type="GeneID" id="19152185"/>
<evidence type="ECO:0000313" key="1">
    <source>
        <dbReference type="EMBL" id="EUC37022.1"/>
    </source>
</evidence>
<dbReference type="HOGENOM" id="CLU_1744854_0_0_1"/>
<gene>
    <name evidence="1" type="ORF">COCCADRAFT_86580</name>
</gene>